<dbReference type="PROSITE" id="PS51843">
    <property type="entry name" value="NR_LBD"/>
    <property type="match status" value="1"/>
</dbReference>
<dbReference type="PANTHER" id="PTHR46011">
    <property type="entry name" value="NUCLEAR HORMONE RECEPTOR FAMILY MEMBER NHR-86-RELATED"/>
    <property type="match status" value="1"/>
</dbReference>
<keyword evidence="1" id="KW-0805">Transcription regulation</keyword>
<feature type="domain" description="NR LBD" evidence="4">
    <location>
        <begin position="1"/>
        <end position="224"/>
    </location>
</feature>
<keyword evidence="2" id="KW-0804">Transcription</keyword>
<sequence length="229" mass="26264">DIIPCTYQYMHHGTNILVTGLLEFLNTTFPEFRVLPKADKWIFIRNYQKVFHCIDAGLRCLRRFGNGSYRIFGTYTTSLSAEFVDHYFSDCPNPRNTAAAASTFRASVTGSIPAMQKRVYLLDPSEHEYLALIGLAFWTVENLDLSDRILDLAARSRAAIMAELVTHIKDTFGAEKAAARLGSLLCILQEFRRVVMDLKVEYEIYRLLDVFDDNTLMYKLQMDQSNEFS</sequence>
<evidence type="ECO:0000256" key="3">
    <source>
        <dbReference type="ARBA" id="ARBA00023170"/>
    </source>
</evidence>
<dbReference type="AlphaFoldDB" id="A0AAV5TJ30"/>
<proteinExistence type="predicted"/>
<dbReference type="GO" id="GO:0005634">
    <property type="term" value="C:nucleus"/>
    <property type="evidence" value="ECO:0007669"/>
    <property type="project" value="TreeGrafter"/>
</dbReference>
<comment type="caution">
    <text evidence="5">The sequence shown here is derived from an EMBL/GenBank/DDBJ whole genome shotgun (WGS) entry which is preliminary data.</text>
</comment>
<organism evidence="5 6">
    <name type="scientific">Pristionchus entomophagus</name>
    <dbReference type="NCBI Taxonomy" id="358040"/>
    <lineage>
        <taxon>Eukaryota</taxon>
        <taxon>Metazoa</taxon>
        <taxon>Ecdysozoa</taxon>
        <taxon>Nematoda</taxon>
        <taxon>Chromadorea</taxon>
        <taxon>Rhabditida</taxon>
        <taxon>Rhabditina</taxon>
        <taxon>Diplogasteromorpha</taxon>
        <taxon>Diplogasteroidea</taxon>
        <taxon>Neodiplogasteridae</taxon>
        <taxon>Pristionchus</taxon>
    </lineage>
</organism>
<reference evidence="5" key="1">
    <citation type="submission" date="2023-10" db="EMBL/GenBank/DDBJ databases">
        <title>Genome assembly of Pristionchus species.</title>
        <authorList>
            <person name="Yoshida K."/>
            <person name="Sommer R.J."/>
        </authorList>
    </citation>
    <scope>NUCLEOTIDE SEQUENCE</scope>
    <source>
        <strain evidence="5">RS0144</strain>
    </source>
</reference>
<dbReference type="SMART" id="SM00430">
    <property type="entry name" value="HOLI"/>
    <property type="match status" value="1"/>
</dbReference>
<dbReference type="EMBL" id="BTSX01000004">
    <property type="protein sequence ID" value="GMS94375.1"/>
    <property type="molecule type" value="Genomic_DNA"/>
</dbReference>
<gene>
    <name evidence="5" type="ORF">PENTCL1PPCAC_16550</name>
</gene>
<dbReference type="Gene3D" id="1.10.565.10">
    <property type="entry name" value="Retinoid X Receptor"/>
    <property type="match status" value="1"/>
</dbReference>
<protein>
    <recommendedName>
        <fullName evidence="4">NR LBD domain-containing protein</fullName>
    </recommendedName>
</protein>
<keyword evidence="6" id="KW-1185">Reference proteome</keyword>
<evidence type="ECO:0000256" key="1">
    <source>
        <dbReference type="ARBA" id="ARBA00023015"/>
    </source>
</evidence>
<dbReference type="PANTHER" id="PTHR46011:SF6">
    <property type="entry name" value="HIGH ZINC ACTIVATED NUCLEAR RECEPTOR PROTEIN"/>
    <property type="match status" value="1"/>
</dbReference>
<evidence type="ECO:0000313" key="6">
    <source>
        <dbReference type="Proteomes" id="UP001432027"/>
    </source>
</evidence>
<evidence type="ECO:0000256" key="2">
    <source>
        <dbReference type="ARBA" id="ARBA00023163"/>
    </source>
</evidence>
<feature type="non-terminal residue" evidence="5">
    <location>
        <position position="1"/>
    </location>
</feature>
<dbReference type="Proteomes" id="UP001432027">
    <property type="component" value="Unassembled WGS sequence"/>
</dbReference>
<evidence type="ECO:0000313" key="5">
    <source>
        <dbReference type="EMBL" id="GMS94375.1"/>
    </source>
</evidence>
<dbReference type="InterPro" id="IPR000536">
    <property type="entry name" value="Nucl_hrmn_rcpt_lig-bd"/>
</dbReference>
<dbReference type="SUPFAM" id="SSF48508">
    <property type="entry name" value="Nuclear receptor ligand-binding domain"/>
    <property type="match status" value="1"/>
</dbReference>
<name>A0AAV5TJ30_9BILA</name>
<dbReference type="InterPro" id="IPR035500">
    <property type="entry name" value="NHR-like_dom_sf"/>
</dbReference>
<dbReference type="Pfam" id="PF00104">
    <property type="entry name" value="Hormone_recep"/>
    <property type="match status" value="1"/>
</dbReference>
<dbReference type="GO" id="GO:0003700">
    <property type="term" value="F:DNA-binding transcription factor activity"/>
    <property type="evidence" value="ECO:0007669"/>
    <property type="project" value="TreeGrafter"/>
</dbReference>
<accession>A0AAV5TJ30</accession>
<evidence type="ECO:0000259" key="4">
    <source>
        <dbReference type="PROSITE" id="PS51843"/>
    </source>
</evidence>
<keyword evidence="3" id="KW-0675">Receptor</keyword>